<dbReference type="InterPro" id="IPR036179">
    <property type="entry name" value="Ig-like_dom_sf"/>
</dbReference>
<keyword evidence="7" id="KW-1015">Disulfide bond</keyword>
<keyword evidence="4 11" id="KW-0732">Signal</keyword>
<evidence type="ECO:0000259" key="12">
    <source>
        <dbReference type="PROSITE" id="PS50835"/>
    </source>
</evidence>
<evidence type="ECO:0000256" key="9">
    <source>
        <dbReference type="ARBA" id="ARBA00023180"/>
    </source>
</evidence>
<dbReference type="PROSITE" id="PS50835">
    <property type="entry name" value="IG_LIKE"/>
    <property type="match status" value="1"/>
</dbReference>
<dbReference type="Ensembl" id="ENSPNAT00000050738.1">
    <property type="protein sequence ID" value="ENSPNAP00000052958.1"/>
    <property type="gene ID" value="ENSPNAG00000035871.1"/>
</dbReference>
<evidence type="ECO:0000313" key="13">
    <source>
        <dbReference type="Ensembl" id="ENSPNAP00000052958.1"/>
    </source>
</evidence>
<dbReference type="GeneTree" id="ENSGT01150000289043"/>
<keyword evidence="14" id="KW-1185">Reference proteome</keyword>
<dbReference type="PANTHER" id="PTHR25466">
    <property type="entry name" value="T-LYMPHOCYTE ACTIVATION ANTIGEN"/>
    <property type="match status" value="1"/>
</dbReference>
<dbReference type="InterPro" id="IPR013783">
    <property type="entry name" value="Ig-like_fold"/>
</dbReference>
<dbReference type="GO" id="GO:0031295">
    <property type="term" value="P:T cell costimulation"/>
    <property type="evidence" value="ECO:0007669"/>
    <property type="project" value="TreeGrafter"/>
</dbReference>
<evidence type="ECO:0000256" key="6">
    <source>
        <dbReference type="ARBA" id="ARBA00023136"/>
    </source>
</evidence>
<keyword evidence="10" id="KW-0393">Immunoglobulin domain</keyword>
<evidence type="ECO:0000256" key="7">
    <source>
        <dbReference type="ARBA" id="ARBA00023157"/>
    </source>
</evidence>
<keyword evidence="3" id="KW-0812">Transmembrane</keyword>
<dbReference type="PANTHER" id="PTHR25466:SF14">
    <property type="entry name" value="BUTYROPHILIN SUBFAMILY 2 MEMBER A2-LIKE-RELATED"/>
    <property type="match status" value="1"/>
</dbReference>
<evidence type="ECO:0000256" key="11">
    <source>
        <dbReference type="SAM" id="SignalP"/>
    </source>
</evidence>
<evidence type="ECO:0000256" key="5">
    <source>
        <dbReference type="ARBA" id="ARBA00022989"/>
    </source>
</evidence>
<evidence type="ECO:0000256" key="1">
    <source>
        <dbReference type="ARBA" id="ARBA00004251"/>
    </source>
</evidence>
<reference evidence="13" key="2">
    <citation type="submission" date="2025-08" db="UniProtKB">
        <authorList>
            <consortium name="Ensembl"/>
        </authorList>
    </citation>
    <scope>IDENTIFICATION</scope>
</reference>
<dbReference type="GO" id="GO:0006955">
    <property type="term" value="P:immune response"/>
    <property type="evidence" value="ECO:0007669"/>
    <property type="project" value="TreeGrafter"/>
</dbReference>
<dbReference type="Proteomes" id="UP001501920">
    <property type="component" value="Chromosome 25"/>
</dbReference>
<accession>A0AAR2JLR2</accession>
<evidence type="ECO:0000256" key="8">
    <source>
        <dbReference type="ARBA" id="ARBA00023170"/>
    </source>
</evidence>
<dbReference type="FunFam" id="2.60.40.10:FF:000142">
    <property type="entry name" value="V-set domain-containing T-cell activation inhibitor 1"/>
    <property type="match status" value="1"/>
</dbReference>
<feature type="signal peptide" evidence="11">
    <location>
        <begin position="1"/>
        <end position="19"/>
    </location>
</feature>
<keyword evidence="6" id="KW-0472">Membrane</keyword>
<evidence type="ECO:0000256" key="10">
    <source>
        <dbReference type="ARBA" id="ARBA00023319"/>
    </source>
</evidence>
<dbReference type="AlphaFoldDB" id="A0AAR2JLR2"/>
<name>A0AAR2JLR2_PYGNA</name>
<feature type="chain" id="PRO_5043692097" description="Ig-like domain-containing protein" evidence="11">
    <location>
        <begin position="20"/>
        <end position="155"/>
    </location>
</feature>
<reference evidence="13 14" key="1">
    <citation type="submission" date="2020-10" db="EMBL/GenBank/DDBJ databases">
        <title>Pygocentrus nattereri (red-bellied piranha) genome, fPygNat1, primary haplotype.</title>
        <authorList>
            <person name="Myers G."/>
            <person name="Meyer A."/>
            <person name="Karagic N."/>
            <person name="Pippel M."/>
            <person name="Winkler S."/>
            <person name="Tracey A."/>
            <person name="Wood J."/>
            <person name="Formenti G."/>
            <person name="Howe K."/>
            <person name="Fedrigo O."/>
            <person name="Jarvis E.D."/>
        </authorList>
    </citation>
    <scope>NUCLEOTIDE SEQUENCE [LARGE SCALE GENOMIC DNA]</scope>
</reference>
<keyword evidence="5" id="KW-1133">Transmembrane helix</keyword>
<dbReference type="InterPro" id="IPR003599">
    <property type="entry name" value="Ig_sub"/>
</dbReference>
<evidence type="ECO:0000256" key="2">
    <source>
        <dbReference type="ARBA" id="ARBA00022475"/>
    </source>
</evidence>
<dbReference type="GO" id="GO:0007166">
    <property type="term" value="P:cell surface receptor signaling pathway"/>
    <property type="evidence" value="ECO:0007669"/>
    <property type="project" value="TreeGrafter"/>
</dbReference>
<evidence type="ECO:0000256" key="3">
    <source>
        <dbReference type="ARBA" id="ARBA00022692"/>
    </source>
</evidence>
<keyword evidence="9" id="KW-0325">Glycoprotein</keyword>
<dbReference type="Pfam" id="PF07686">
    <property type="entry name" value="V-set"/>
    <property type="match status" value="1"/>
</dbReference>
<evidence type="ECO:0000313" key="14">
    <source>
        <dbReference type="Proteomes" id="UP001501920"/>
    </source>
</evidence>
<dbReference type="InterPro" id="IPR051713">
    <property type="entry name" value="T-cell_Activation_Regulation"/>
</dbReference>
<dbReference type="Gene3D" id="2.60.40.10">
    <property type="entry name" value="Immunoglobulins"/>
    <property type="match status" value="1"/>
</dbReference>
<evidence type="ECO:0000256" key="4">
    <source>
        <dbReference type="ARBA" id="ARBA00022729"/>
    </source>
</evidence>
<proteinExistence type="predicted"/>
<dbReference type="InterPro" id="IPR007110">
    <property type="entry name" value="Ig-like_dom"/>
</dbReference>
<dbReference type="SMART" id="SM00409">
    <property type="entry name" value="IG"/>
    <property type="match status" value="1"/>
</dbReference>
<dbReference type="GO" id="GO:0042130">
    <property type="term" value="P:negative regulation of T cell proliferation"/>
    <property type="evidence" value="ECO:0007669"/>
    <property type="project" value="TreeGrafter"/>
</dbReference>
<dbReference type="InterPro" id="IPR013106">
    <property type="entry name" value="Ig_V-set"/>
</dbReference>
<organism evidence="13 14">
    <name type="scientific">Pygocentrus nattereri</name>
    <name type="common">Red-bellied piranha</name>
    <dbReference type="NCBI Taxonomy" id="42514"/>
    <lineage>
        <taxon>Eukaryota</taxon>
        <taxon>Metazoa</taxon>
        <taxon>Chordata</taxon>
        <taxon>Craniata</taxon>
        <taxon>Vertebrata</taxon>
        <taxon>Euteleostomi</taxon>
        <taxon>Actinopterygii</taxon>
        <taxon>Neopterygii</taxon>
        <taxon>Teleostei</taxon>
        <taxon>Ostariophysi</taxon>
        <taxon>Characiformes</taxon>
        <taxon>Characoidei</taxon>
        <taxon>Pygocentrus</taxon>
    </lineage>
</organism>
<dbReference type="GO" id="GO:0071222">
    <property type="term" value="P:cellular response to lipopolysaccharide"/>
    <property type="evidence" value="ECO:0007669"/>
    <property type="project" value="TreeGrafter"/>
</dbReference>
<keyword evidence="2" id="KW-1003">Cell membrane</keyword>
<sequence length="155" mass="17338">LCCRCLITLTLALEETVEAVEGRNVLLPCLYSGDIPKSKEVDVAWRYNDDKNVHDIIEGNVYVDNQDPVFKNRTESFPDAYGKGNFSIRLSRVSGSDNGTYSCLLTFASDTLYIKLHVKVRPPDQHQAPSSEWLTLSPILPVVHVLFPEPPTGDM</sequence>
<comment type="subcellular location">
    <subcellularLocation>
        <location evidence="1">Cell membrane</location>
        <topology evidence="1">Single-pass type I membrane protein</topology>
    </subcellularLocation>
</comment>
<dbReference type="GO" id="GO:0009897">
    <property type="term" value="C:external side of plasma membrane"/>
    <property type="evidence" value="ECO:0007669"/>
    <property type="project" value="TreeGrafter"/>
</dbReference>
<keyword evidence="8" id="KW-0675">Receptor</keyword>
<protein>
    <recommendedName>
        <fullName evidence="12">Ig-like domain-containing protein</fullName>
    </recommendedName>
</protein>
<feature type="domain" description="Ig-like" evidence="12">
    <location>
        <begin position="7"/>
        <end position="113"/>
    </location>
</feature>
<reference evidence="13" key="3">
    <citation type="submission" date="2025-09" db="UniProtKB">
        <authorList>
            <consortium name="Ensembl"/>
        </authorList>
    </citation>
    <scope>IDENTIFICATION</scope>
</reference>
<dbReference type="SUPFAM" id="SSF48726">
    <property type="entry name" value="Immunoglobulin"/>
    <property type="match status" value="1"/>
</dbReference>
<dbReference type="GO" id="GO:0042102">
    <property type="term" value="P:positive regulation of T cell proliferation"/>
    <property type="evidence" value="ECO:0007669"/>
    <property type="project" value="TreeGrafter"/>
</dbReference>